<organism evidence="2 3">
    <name type="scientific">Caballeronia zhejiangensis</name>
    <dbReference type="NCBI Taxonomy" id="871203"/>
    <lineage>
        <taxon>Bacteria</taxon>
        <taxon>Pseudomonadati</taxon>
        <taxon>Pseudomonadota</taxon>
        <taxon>Betaproteobacteria</taxon>
        <taxon>Burkholderiales</taxon>
        <taxon>Burkholderiaceae</taxon>
        <taxon>Caballeronia</taxon>
    </lineage>
</organism>
<accession>A0A656QVN5</accession>
<keyword evidence="2" id="KW-0413">Isomerase</keyword>
<dbReference type="EMBL" id="JFHD01000001">
    <property type="protein sequence ID" value="KDR34237.1"/>
    <property type="molecule type" value="Genomic_DNA"/>
</dbReference>
<sequence>MTLTAVEMDRKIEEHFGFERSDDVEGVLATLTDDVEHDVVGWPAGPAHGRERARPFYEALFADLSESRVECLRRLYGDGFVIDESLWRGKAPGRPFGLEGRGRPLEFRMLHVVEFSESGQIRRENVWVDLAAIIGQLPQA</sequence>
<dbReference type="InterPro" id="IPR032710">
    <property type="entry name" value="NTF2-like_dom_sf"/>
</dbReference>
<dbReference type="GO" id="GO:0016853">
    <property type="term" value="F:isomerase activity"/>
    <property type="evidence" value="ECO:0007669"/>
    <property type="project" value="UniProtKB-KW"/>
</dbReference>
<reference evidence="2 3" key="1">
    <citation type="submission" date="2014-03" db="EMBL/GenBank/DDBJ databases">
        <title>Draft Genome Sequences of Four Burkholderia Strains.</title>
        <authorList>
            <person name="Liu X.Y."/>
            <person name="Li C.X."/>
            <person name="Xu J.H."/>
        </authorList>
    </citation>
    <scope>NUCLEOTIDE SEQUENCE [LARGE SCALE GENOMIC DNA]</scope>
    <source>
        <strain evidence="2 3">OP-1</strain>
    </source>
</reference>
<name>A0A656QVN5_9BURK</name>
<dbReference type="Gene3D" id="3.10.450.50">
    <property type="match status" value="1"/>
</dbReference>
<evidence type="ECO:0000313" key="3">
    <source>
        <dbReference type="Proteomes" id="UP000027451"/>
    </source>
</evidence>
<evidence type="ECO:0000259" key="1">
    <source>
        <dbReference type="Pfam" id="PF12680"/>
    </source>
</evidence>
<protein>
    <submittedName>
        <fullName evidence="2">Ketosteroid isomerase</fullName>
    </submittedName>
</protein>
<dbReference type="AlphaFoldDB" id="A0A656QVN5"/>
<evidence type="ECO:0000313" key="2">
    <source>
        <dbReference type="EMBL" id="KDR34237.1"/>
    </source>
</evidence>
<gene>
    <name evidence="2" type="ORF">BG60_03570</name>
</gene>
<proteinExistence type="predicted"/>
<dbReference type="OrthoDB" id="8849037at2"/>
<comment type="caution">
    <text evidence="2">The sequence shown here is derived from an EMBL/GenBank/DDBJ whole genome shotgun (WGS) entry which is preliminary data.</text>
</comment>
<feature type="domain" description="SnoaL-like" evidence="1">
    <location>
        <begin position="16"/>
        <end position="123"/>
    </location>
</feature>
<keyword evidence="3" id="KW-1185">Reference proteome</keyword>
<dbReference type="Proteomes" id="UP000027451">
    <property type="component" value="Unassembled WGS sequence"/>
</dbReference>
<dbReference type="Pfam" id="PF12680">
    <property type="entry name" value="SnoaL_2"/>
    <property type="match status" value="1"/>
</dbReference>
<dbReference type="RefSeq" id="WP_008347086.1">
    <property type="nucleotide sequence ID" value="NZ_CADFFU010000008.1"/>
</dbReference>
<dbReference type="InterPro" id="IPR037401">
    <property type="entry name" value="SnoaL-like"/>
</dbReference>
<dbReference type="SUPFAM" id="SSF54427">
    <property type="entry name" value="NTF2-like"/>
    <property type="match status" value="1"/>
</dbReference>